<dbReference type="InterPro" id="IPR036515">
    <property type="entry name" value="Transposase_17_sf"/>
</dbReference>
<keyword evidence="3" id="KW-1185">Reference proteome</keyword>
<accession>A0ABS7YM91</accession>
<evidence type="ECO:0000259" key="1">
    <source>
        <dbReference type="SMART" id="SM01321"/>
    </source>
</evidence>
<dbReference type="PANTHER" id="PTHR34322:SF2">
    <property type="entry name" value="TRANSPOSASE IS200-LIKE DOMAIN-CONTAINING PROTEIN"/>
    <property type="match status" value="1"/>
</dbReference>
<dbReference type="Gene3D" id="3.30.70.1290">
    <property type="entry name" value="Transposase IS200-like"/>
    <property type="match status" value="1"/>
</dbReference>
<proteinExistence type="predicted"/>
<organism evidence="2 3">
    <name type="scientific">Vibrio tritonius</name>
    <dbReference type="NCBI Taxonomy" id="1435069"/>
    <lineage>
        <taxon>Bacteria</taxon>
        <taxon>Pseudomonadati</taxon>
        <taxon>Pseudomonadota</taxon>
        <taxon>Gammaproteobacteria</taxon>
        <taxon>Vibrionales</taxon>
        <taxon>Vibrionaceae</taxon>
        <taxon>Vibrio</taxon>
    </lineage>
</organism>
<evidence type="ECO:0000313" key="2">
    <source>
        <dbReference type="EMBL" id="MCA2016808.1"/>
    </source>
</evidence>
<dbReference type="EMBL" id="JAIWIU010000071">
    <property type="protein sequence ID" value="MCA2016808.1"/>
    <property type="molecule type" value="Genomic_DNA"/>
</dbReference>
<sequence>MTIARRHQVDTTITPYYHCVSRCVRRSFLCGVDAVSGKNFEHRREWVEKRILYLAEIYCIDICAYAVMSNHYHLVVHINEAKAAELSGVEVIERWGKHHHLHPLAQRYLNGDITTKSENVAANKLIEEWRKRLASLSWMMKELNMAIAKQANTEDECTGHFWEGRFKSQALLDEKALLAAMTYVDLSPVRANAASTPEESEHTSLKLRLSALENQQPTPSSLFPFVGGEQTDRKDGIPFRLMDYIEWVDWVGKHHYSEGRYSVDQTLPPLLARLSDNQREFLDLCTCIEQRRCLWVGPKEQLLQAKQQLNKQRIHGVVC</sequence>
<feature type="domain" description="Transposase IS200-like" evidence="1">
    <location>
        <begin position="12"/>
        <end position="187"/>
    </location>
</feature>
<dbReference type="PANTHER" id="PTHR34322">
    <property type="entry name" value="TRANSPOSASE, Y1_TNP DOMAIN-CONTAINING"/>
    <property type="match status" value="1"/>
</dbReference>
<dbReference type="SMART" id="SM01321">
    <property type="entry name" value="Y1_Tnp"/>
    <property type="match status" value="1"/>
</dbReference>
<comment type="caution">
    <text evidence="2">The sequence shown here is derived from an EMBL/GenBank/DDBJ whole genome shotgun (WGS) entry which is preliminary data.</text>
</comment>
<evidence type="ECO:0000313" key="3">
    <source>
        <dbReference type="Proteomes" id="UP001199044"/>
    </source>
</evidence>
<dbReference type="InterPro" id="IPR002686">
    <property type="entry name" value="Transposase_17"/>
</dbReference>
<gene>
    <name evidence="2" type="ORF">LDJ79_11850</name>
</gene>
<name>A0ABS7YM91_9VIBR</name>
<reference evidence="3" key="1">
    <citation type="submission" date="2023-07" db="EMBL/GenBank/DDBJ databases">
        <title>Molecular identification of indigenous halophilic bacteria isolated from red sea cost, biodegradation of synthetic dyes and assessment of degraded metabolite toxicity.</title>
        <authorList>
            <person name="Chaieb K."/>
            <person name="Altayb H.N."/>
        </authorList>
    </citation>
    <scope>NUCLEOTIDE SEQUENCE [LARGE SCALE GENOMIC DNA]</scope>
    <source>
        <strain evidence="3">K20</strain>
    </source>
</reference>
<protein>
    <submittedName>
        <fullName evidence="2">Transposase</fullName>
    </submittedName>
</protein>
<dbReference type="SUPFAM" id="SSF143422">
    <property type="entry name" value="Transposase IS200-like"/>
    <property type="match status" value="1"/>
</dbReference>
<dbReference type="Proteomes" id="UP001199044">
    <property type="component" value="Unassembled WGS sequence"/>
</dbReference>